<dbReference type="AlphaFoldDB" id="A0A4Y2DJF2"/>
<reference evidence="1 2" key="1">
    <citation type="journal article" date="2019" name="Sci. Rep.">
        <title>Orb-weaving spider Araneus ventricosus genome elucidates the spidroin gene catalogue.</title>
        <authorList>
            <person name="Kono N."/>
            <person name="Nakamura H."/>
            <person name="Ohtoshi R."/>
            <person name="Moran D.A.P."/>
            <person name="Shinohara A."/>
            <person name="Yoshida Y."/>
            <person name="Fujiwara M."/>
            <person name="Mori M."/>
            <person name="Tomita M."/>
            <person name="Arakawa K."/>
        </authorList>
    </citation>
    <scope>NUCLEOTIDE SEQUENCE [LARGE SCALE GENOMIC DNA]</scope>
</reference>
<dbReference type="PANTHER" id="PTHR47331">
    <property type="entry name" value="PHD-TYPE DOMAIN-CONTAINING PROTEIN"/>
    <property type="match status" value="1"/>
</dbReference>
<name>A0A4Y2DJF2_ARAVE</name>
<accession>A0A4Y2DJF2</accession>
<organism evidence="1 2">
    <name type="scientific">Araneus ventricosus</name>
    <name type="common">Orbweaver spider</name>
    <name type="synonym">Epeira ventricosa</name>
    <dbReference type="NCBI Taxonomy" id="182803"/>
    <lineage>
        <taxon>Eukaryota</taxon>
        <taxon>Metazoa</taxon>
        <taxon>Ecdysozoa</taxon>
        <taxon>Arthropoda</taxon>
        <taxon>Chelicerata</taxon>
        <taxon>Arachnida</taxon>
        <taxon>Araneae</taxon>
        <taxon>Araneomorphae</taxon>
        <taxon>Entelegynae</taxon>
        <taxon>Araneoidea</taxon>
        <taxon>Araneidae</taxon>
        <taxon>Araneus</taxon>
    </lineage>
</organism>
<comment type="caution">
    <text evidence="1">The sequence shown here is derived from an EMBL/GenBank/DDBJ whole genome shotgun (WGS) entry which is preliminary data.</text>
</comment>
<dbReference type="InterPro" id="IPR008042">
    <property type="entry name" value="Retrotrans_Pao"/>
</dbReference>
<gene>
    <name evidence="1" type="ORF">AVEN_262878_1</name>
</gene>
<evidence type="ECO:0000313" key="2">
    <source>
        <dbReference type="Proteomes" id="UP000499080"/>
    </source>
</evidence>
<dbReference type="Proteomes" id="UP000499080">
    <property type="component" value="Unassembled WGS sequence"/>
</dbReference>
<keyword evidence="2" id="KW-1185">Reference proteome</keyword>
<proteinExistence type="predicted"/>
<dbReference type="PANTHER" id="PTHR47331:SF5">
    <property type="entry name" value="RIBONUCLEASE H"/>
    <property type="match status" value="1"/>
</dbReference>
<dbReference type="OrthoDB" id="6429900at2759"/>
<dbReference type="EMBL" id="BGPR01000363">
    <property type="protein sequence ID" value="GBM15705.1"/>
    <property type="molecule type" value="Genomic_DNA"/>
</dbReference>
<protein>
    <submittedName>
        <fullName evidence="1">Uncharacterized protein</fullName>
    </submittedName>
</protein>
<dbReference type="Pfam" id="PF05380">
    <property type="entry name" value="Peptidase_A17"/>
    <property type="match status" value="1"/>
</dbReference>
<evidence type="ECO:0000313" key="1">
    <source>
        <dbReference type="EMBL" id="GBM15705.1"/>
    </source>
</evidence>
<sequence length="131" mass="15061">MALISLPSAKWATNSQRLKLMWQRENVGFKAIAKVLGVKWNTGEDRFQMIVKDISQYLLEPATTCLILKSIVKFYDPLGLFVPTLVVGNIIFQNTWLSGVQWDEILPPNITKQWNKWISELSSLNDILLRL</sequence>